<feature type="non-terminal residue" evidence="4">
    <location>
        <position position="373"/>
    </location>
</feature>
<gene>
    <name evidence="4" type="ORF">A3F84_08255</name>
</gene>
<dbReference type="Pfam" id="PF00884">
    <property type="entry name" value="Sulfatase"/>
    <property type="match status" value="1"/>
</dbReference>
<keyword evidence="1" id="KW-0479">Metal-binding</keyword>
<name>A0A1F6CI97_HANXR</name>
<accession>A0A1F6CI97</accession>
<dbReference type="GO" id="GO:0046872">
    <property type="term" value="F:metal ion binding"/>
    <property type="evidence" value="ECO:0007669"/>
    <property type="project" value="UniProtKB-KW"/>
</dbReference>
<evidence type="ECO:0000313" key="5">
    <source>
        <dbReference type="Proteomes" id="UP000178606"/>
    </source>
</evidence>
<protein>
    <recommendedName>
        <fullName evidence="3">Sulfatase N-terminal domain-containing protein</fullName>
    </recommendedName>
</protein>
<organism evidence="4 5">
    <name type="scientific">Handelsmanbacteria sp. (strain RIFCSPLOWO2_12_FULL_64_10)</name>
    <dbReference type="NCBI Taxonomy" id="1817868"/>
    <lineage>
        <taxon>Bacteria</taxon>
        <taxon>Candidatus Handelsmaniibacteriota</taxon>
    </lineage>
</organism>
<keyword evidence="2" id="KW-0378">Hydrolase</keyword>
<dbReference type="GO" id="GO:0008484">
    <property type="term" value="F:sulfuric ester hydrolase activity"/>
    <property type="evidence" value="ECO:0007669"/>
    <property type="project" value="TreeGrafter"/>
</dbReference>
<comment type="caution">
    <text evidence="4">The sequence shown here is derived from an EMBL/GenBank/DDBJ whole genome shotgun (WGS) entry which is preliminary data.</text>
</comment>
<dbReference type="Gene3D" id="3.40.720.10">
    <property type="entry name" value="Alkaline Phosphatase, subunit A"/>
    <property type="match status" value="1"/>
</dbReference>
<dbReference type="SUPFAM" id="SSF53649">
    <property type="entry name" value="Alkaline phosphatase-like"/>
    <property type="match status" value="1"/>
</dbReference>
<evidence type="ECO:0000259" key="3">
    <source>
        <dbReference type="Pfam" id="PF00884"/>
    </source>
</evidence>
<dbReference type="InterPro" id="IPR017850">
    <property type="entry name" value="Alkaline_phosphatase_core_sf"/>
</dbReference>
<dbReference type="InterPro" id="IPR000917">
    <property type="entry name" value="Sulfatase_N"/>
</dbReference>
<dbReference type="GO" id="GO:0005737">
    <property type="term" value="C:cytoplasm"/>
    <property type="evidence" value="ECO:0007669"/>
    <property type="project" value="TreeGrafter"/>
</dbReference>
<dbReference type="AlphaFoldDB" id="A0A1F6CI97"/>
<evidence type="ECO:0000256" key="2">
    <source>
        <dbReference type="ARBA" id="ARBA00022801"/>
    </source>
</evidence>
<sequence length="373" mass="42071">MASYPNLLLITTDQQRGDALGADRNPVIRTPALDGLARGGVFFGAAYSEAPVCVPMRSCWMLGQHPLTLGQNRWRSRAFPPGQTLPEQLGAAGYRCGVFGKRHFHPVKEPYGFHEMQVHESGRMPEEMDDDYLAWLRRETDWGGYSRAHGAGNNDVFAAPSMIPEPEYVSSWVARETAQFLERHARDRRGQPFFCWCSFNKPHSPYDPPRPFDTLYRPQDVALPYLMPGGVADELPINQRRILYYTWQTIGEAQMRTSKAYYYGVITHIDVCVGRVLRALDRLGMREDTIIVFTSDHGDMMGDHNQYFKSTFYEGSARVPYLVNVPEAWRGRRGIVRAGRQGEPVGVSTLMPTLLDLAGVPRPETATADSLLP</sequence>
<proteinExistence type="predicted"/>
<evidence type="ECO:0000313" key="4">
    <source>
        <dbReference type="EMBL" id="OGG48984.1"/>
    </source>
</evidence>
<feature type="domain" description="Sulfatase N-terminal" evidence="3">
    <location>
        <begin position="5"/>
        <end position="360"/>
    </location>
</feature>
<evidence type="ECO:0000256" key="1">
    <source>
        <dbReference type="ARBA" id="ARBA00022723"/>
    </source>
</evidence>
<dbReference type="PANTHER" id="PTHR45953:SF1">
    <property type="entry name" value="IDURONATE 2-SULFATASE"/>
    <property type="match status" value="1"/>
</dbReference>
<dbReference type="Proteomes" id="UP000178606">
    <property type="component" value="Unassembled WGS sequence"/>
</dbReference>
<dbReference type="EMBL" id="MFKF01000241">
    <property type="protein sequence ID" value="OGG48984.1"/>
    <property type="molecule type" value="Genomic_DNA"/>
</dbReference>
<reference evidence="4 5" key="1">
    <citation type="journal article" date="2016" name="Nat. Commun.">
        <title>Thousands of microbial genomes shed light on interconnected biogeochemical processes in an aquifer system.</title>
        <authorList>
            <person name="Anantharaman K."/>
            <person name="Brown C.T."/>
            <person name="Hug L.A."/>
            <person name="Sharon I."/>
            <person name="Castelle C.J."/>
            <person name="Probst A.J."/>
            <person name="Thomas B.C."/>
            <person name="Singh A."/>
            <person name="Wilkins M.J."/>
            <person name="Karaoz U."/>
            <person name="Brodie E.L."/>
            <person name="Williams K.H."/>
            <person name="Hubbard S.S."/>
            <person name="Banfield J.F."/>
        </authorList>
    </citation>
    <scope>NUCLEOTIDE SEQUENCE [LARGE SCALE GENOMIC DNA]</scope>
    <source>
        <strain evidence="5">RIFCSPLOWO2_12_FULL_64_10</strain>
    </source>
</reference>
<dbReference type="PANTHER" id="PTHR45953">
    <property type="entry name" value="IDURONATE 2-SULFATASE"/>
    <property type="match status" value="1"/>
</dbReference>